<sequence length="17" mass="2031">MHALRLYSAVIISMIRR</sequence>
<name>A0A0E9U630_ANGAN</name>
<protein>
    <submittedName>
        <fullName evidence="1">Uncharacterized protein</fullName>
    </submittedName>
</protein>
<reference evidence="1" key="2">
    <citation type="journal article" date="2015" name="Fish Shellfish Immunol.">
        <title>Early steps in the European eel (Anguilla anguilla)-Vibrio vulnificus interaction in the gills: Role of the RtxA13 toxin.</title>
        <authorList>
            <person name="Callol A."/>
            <person name="Pajuelo D."/>
            <person name="Ebbesson L."/>
            <person name="Teles M."/>
            <person name="MacKenzie S."/>
            <person name="Amaro C."/>
        </authorList>
    </citation>
    <scope>NUCLEOTIDE SEQUENCE</scope>
</reference>
<organism evidence="1">
    <name type="scientific">Anguilla anguilla</name>
    <name type="common">European freshwater eel</name>
    <name type="synonym">Muraena anguilla</name>
    <dbReference type="NCBI Taxonomy" id="7936"/>
    <lineage>
        <taxon>Eukaryota</taxon>
        <taxon>Metazoa</taxon>
        <taxon>Chordata</taxon>
        <taxon>Craniata</taxon>
        <taxon>Vertebrata</taxon>
        <taxon>Euteleostomi</taxon>
        <taxon>Actinopterygii</taxon>
        <taxon>Neopterygii</taxon>
        <taxon>Teleostei</taxon>
        <taxon>Anguilliformes</taxon>
        <taxon>Anguillidae</taxon>
        <taxon>Anguilla</taxon>
    </lineage>
</organism>
<accession>A0A0E9U630</accession>
<dbReference type="EMBL" id="GBXM01047228">
    <property type="protein sequence ID" value="JAH61349.1"/>
    <property type="molecule type" value="Transcribed_RNA"/>
</dbReference>
<proteinExistence type="predicted"/>
<evidence type="ECO:0000313" key="1">
    <source>
        <dbReference type="EMBL" id="JAH61349.1"/>
    </source>
</evidence>
<dbReference type="AlphaFoldDB" id="A0A0E9U630"/>
<reference evidence="1" key="1">
    <citation type="submission" date="2014-11" db="EMBL/GenBank/DDBJ databases">
        <authorList>
            <person name="Amaro Gonzalez C."/>
        </authorList>
    </citation>
    <scope>NUCLEOTIDE SEQUENCE</scope>
</reference>